<evidence type="ECO:0000313" key="2">
    <source>
        <dbReference type="Proteomes" id="UP000801864"/>
    </source>
</evidence>
<name>A0A9P4XEU2_9HYPO</name>
<organism evidence="1 2">
    <name type="scientific">Trichoderma lentiforme</name>
    <dbReference type="NCBI Taxonomy" id="1567552"/>
    <lineage>
        <taxon>Eukaryota</taxon>
        <taxon>Fungi</taxon>
        <taxon>Dikarya</taxon>
        <taxon>Ascomycota</taxon>
        <taxon>Pezizomycotina</taxon>
        <taxon>Sordariomycetes</taxon>
        <taxon>Hypocreomycetidae</taxon>
        <taxon>Hypocreales</taxon>
        <taxon>Hypocreaceae</taxon>
        <taxon>Trichoderma</taxon>
    </lineage>
</organism>
<comment type="caution">
    <text evidence="1">The sequence shown here is derived from an EMBL/GenBank/DDBJ whole genome shotgun (WGS) entry which is preliminary data.</text>
</comment>
<reference evidence="1 2" key="1">
    <citation type="submission" date="2018-06" db="EMBL/GenBank/DDBJ databases">
        <title>Genome analysis of cellulolytic fungus Trichoderma lentiforme CFAM-422.</title>
        <authorList>
            <person name="Steindorff A.S."/>
            <person name="Formighieri E.F."/>
            <person name="Midorikawa G.E.O."/>
            <person name="Tamietti M.S."/>
            <person name="Ramos E.Z."/>
            <person name="Silva A.S."/>
            <person name="Bon E.P.S."/>
            <person name="Mendes T.D."/>
            <person name="Damaso M.C.T."/>
            <person name="Favaro L.C.L."/>
        </authorList>
    </citation>
    <scope>NUCLEOTIDE SEQUENCE [LARGE SCALE GENOMIC DNA]</scope>
    <source>
        <strain evidence="1 2">CFAM-422</strain>
    </source>
</reference>
<keyword evidence="2" id="KW-1185">Reference proteome</keyword>
<gene>
    <name evidence="1" type="ORF">CFAM422_006693</name>
</gene>
<dbReference type="Proteomes" id="UP000801864">
    <property type="component" value="Unassembled WGS sequence"/>
</dbReference>
<dbReference type="AlphaFoldDB" id="A0A9P4XEU2"/>
<proteinExistence type="predicted"/>
<protein>
    <submittedName>
        <fullName evidence="1">Uncharacterized protein</fullName>
    </submittedName>
</protein>
<sequence length="107" mass="11636">MIGPFITISSAKTEQGISACGKAIGESANSCAAAIQYGSARLLNLSRWTNRAEPFSLEESGIPVCATCRGSLWNIARYGRIVRRAILDESTKKFIAWAYSRYLSLAT</sequence>
<accession>A0A9P4XEU2</accession>
<evidence type="ECO:0000313" key="1">
    <source>
        <dbReference type="EMBL" id="KAF3070223.1"/>
    </source>
</evidence>
<dbReference type="EMBL" id="QLNT01000011">
    <property type="protein sequence ID" value="KAF3070223.1"/>
    <property type="molecule type" value="Genomic_DNA"/>
</dbReference>